<gene>
    <name evidence="1" type="ORF">LCGC14_0809800</name>
</gene>
<name>A0A0F9SUJ1_9ZZZZ</name>
<sequence>MIYLLTLYDSMSGNVILDIILKDFPCRDSVEIVGHLTALTGDFRKIGPPKFIKFELEDDLIIEFIPVERLLPFESISTLIMHQSVIYPCNLSLMVGYNKNVIACIDRIIEKIRFLIIGHLVEYKKIDEYHLTNLISLESEILDFVECELKYGLY</sequence>
<reference evidence="1" key="1">
    <citation type="journal article" date="2015" name="Nature">
        <title>Complex archaea that bridge the gap between prokaryotes and eukaryotes.</title>
        <authorList>
            <person name="Spang A."/>
            <person name="Saw J.H."/>
            <person name="Jorgensen S.L."/>
            <person name="Zaremba-Niedzwiedzka K."/>
            <person name="Martijn J."/>
            <person name="Lind A.E."/>
            <person name="van Eijk R."/>
            <person name="Schleper C."/>
            <person name="Guy L."/>
            <person name="Ettema T.J."/>
        </authorList>
    </citation>
    <scope>NUCLEOTIDE SEQUENCE</scope>
</reference>
<evidence type="ECO:0000313" key="1">
    <source>
        <dbReference type="EMBL" id="KKN32828.1"/>
    </source>
</evidence>
<dbReference type="AlphaFoldDB" id="A0A0F9SUJ1"/>
<dbReference type="EMBL" id="LAZR01002226">
    <property type="protein sequence ID" value="KKN32828.1"/>
    <property type="molecule type" value="Genomic_DNA"/>
</dbReference>
<protein>
    <submittedName>
        <fullName evidence="1">Uncharacterized protein</fullName>
    </submittedName>
</protein>
<comment type="caution">
    <text evidence="1">The sequence shown here is derived from an EMBL/GenBank/DDBJ whole genome shotgun (WGS) entry which is preliminary data.</text>
</comment>
<proteinExistence type="predicted"/>
<organism evidence="1">
    <name type="scientific">marine sediment metagenome</name>
    <dbReference type="NCBI Taxonomy" id="412755"/>
    <lineage>
        <taxon>unclassified sequences</taxon>
        <taxon>metagenomes</taxon>
        <taxon>ecological metagenomes</taxon>
    </lineage>
</organism>
<accession>A0A0F9SUJ1</accession>